<sequence length="69" mass="8108">MNLEIFKTNVETQEQANYLLRLLQHCISDCPISFDLQDSNRILRVHTNREISEVVCSLFVKQGFHCQKL</sequence>
<reference evidence="1 2" key="1">
    <citation type="submission" date="2013-09" db="EMBL/GenBank/DDBJ databases">
        <authorList>
            <person name="Zeng Z."/>
            <person name="Chen C."/>
        </authorList>
    </citation>
    <scope>NUCLEOTIDE SEQUENCE [LARGE SCALE GENOMIC DNA]</scope>
    <source>
        <strain evidence="1 2">F44-8</strain>
    </source>
</reference>
<dbReference type="RefSeq" id="WP_035136166.1">
    <property type="nucleotide sequence ID" value="NZ_JRLV01000030.1"/>
</dbReference>
<dbReference type="STRING" id="1406840.Q763_16995"/>
<evidence type="ECO:0008006" key="3">
    <source>
        <dbReference type="Google" id="ProtNLM"/>
    </source>
</evidence>
<organism evidence="1 2">
    <name type="scientific">Flavobacterium beibuense F44-8</name>
    <dbReference type="NCBI Taxonomy" id="1406840"/>
    <lineage>
        <taxon>Bacteria</taxon>
        <taxon>Pseudomonadati</taxon>
        <taxon>Bacteroidota</taxon>
        <taxon>Flavobacteriia</taxon>
        <taxon>Flavobacteriales</taxon>
        <taxon>Flavobacteriaceae</taxon>
        <taxon>Flavobacterium</taxon>
    </lineage>
</organism>
<name>A0A0A2LF59_9FLAO</name>
<protein>
    <recommendedName>
        <fullName evidence="3">Methyltransferase type 11</fullName>
    </recommendedName>
</protein>
<dbReference type="eggNOG" id="ENOG5032GQZ">
    <property type="taxonomic scope" value="Bacteria"/>
</dbReference>
<evidence type="ECO:0000313" key="1">
    <source>
        <dbReference type="EMBL" id="KGO78742.1"/>
    </source>
</evidence>
<gene>
    <name evidence="1" type="ORF">Q763_16995</name>
</gene>
<dbReference type="EMBL" id="JRLV01000030">
    <property type="protein sequence ID" value="KGO78742.1"/>
    <property type="molecule type" value="Genomic_DNA"/>
</dbReference>
<proteinExistence type="predicted"/>
<dbReference type="AlphaFoldDB" id="A0A0A2LF59"/>
<accession>A0A0A2LF59</accession>
<keyword evidence="2" id="KW-1185">Reference proteome</keyword>
<comment type="caution">
    <text evidence="1">The sequence shown here is derived from an EMBL/GenBank/DDBJ whole genome shotgun (WGS) entry which is preliminary data.</text>
</comment>
<evidence type="ECO:0000313" key="2">
    <source>
        <dbReference type="Proteomes" id="UP000030129"/>
    </source>
</evidence>
<dbReference type="Proteomes" id="UP000030129">
    <property type="component" value="Unassembled WGS sequence"/>
</dbReference>